<dbReference type="EMBL" id="MPDM01000003">
    <property type="protein sequence ID" value="OKL50085.1"/>
    <property type="molecule type" value="Genomic_DNA"/>
</dbReference>
<feature type="domain" description="GAF" evidence="4">
    <location>
        <begin position="190"/>
        <end position="333"/>
    </location>
</feature>
<gene>
    <name evidence="5" type="ORF">BM477_03020</name>
</gene>
<dbReference type="Gene3D" id="3.30.450.40">
    <property type="match status" value="2"/>
</dbReference>
<protein>
    <recommendedName>
        <fullName evidence="4">GAF domain-containing protein</fullName>
    </recommendedName>
</protein>
<dbReference type="STRING" id="156892.BM477_03020"/>
<keyword evidence="6" id="KW-1185">Reference proteome</keyword>
<dbReference type="PANTHER" id="PTHR24421">
    <property type="entry name" value="NITRATE/NITRITE SENSOR PROTEIN NARX-RELATED"/>
    <property type="match status" value="1"/>
</dbReference>
<dbReference type="Pfam" id="PF07730">
    <property type="entry name" value="HisKA_3"/>
    <property type="match status" value="1"/>
</dbReference>
<dbReference type="Gene3D" id="1.20.5.1930">
    <property type="match status" value="1"/>
</dbReference>
<dbReference type="AlphaFoldDB" id="A0A1Q5PRL6"/>
<accession>A0A1Q5PRL6</accession>
<dbReference type="InterPro" id="IPR050482">
    <property type="entry name" value="Sensor_HK_TwoCompSys"/>
</dbReference>
<feature type="domain" description="GAF" evidence="4">
    <location>
        <begin position="25"/>
        <end position="169"/>
    </location>
</feature>
<dbReference type="Gene3D" id="3.30.565.10">
    <property type="entry name" value="Histidine kinase-like ATPase, C-terminal domain"/>
    <property type="match status" value="1"/>
</dbReference>
<dbReference type="CDD" id="cd16917">
    <property type="entry name" value="HATPase_UhpB-NarQ-NarX-like"/>
    <property type="match status" value="1"/>
</dbReference>
<evidence type="ECO:0000313" key="6">
    <source>
        <dbReference type="Proteomes" id="UP000186465"/>
    </source>
</evidence>
<dbReference type="SMART" id="SM00065">
    <property type="entry name" value="GAF"/>
    <property type="match status" value="2"/>
</dbReference>
<dbReference type="Proteomes" id="UP000186465">
    <property type="component" value="Unassembled WGS sequence"/>
</dbReference>
<name>A0A1Q5PRL6_9ACTO</name>
<evidence type="ECO:0000256" key="2">
    <source>
        <dbReference type="ARBA" id="ARBA00022777"/>
    </source>
</evidence>
<dbReference type="InterPro" id="IPR003594">
    <property type="entry name" value="HATPase_dom"/>
</dbReference>
<dbReference type="GO" id="GO:0016020">
    <property type="term" value="C:membrane"/>
    <property type="evidence" value="ECO:0007669"/>
    <property type="project" value="InterPro"/>
</dbReference>
<dbReference type="Pfam" id="PF13185">
    <property type="entry name" value="GAF_2"/>
    <property type="match status" value="1"/>
</dbReference>
<proteinExistence type="predicted"/>
<dbReference type="InterPro" id="IPR011712">
    <property type="entry name" value="Sig_transdc_His_kin_sub3_dim/P"/>
</dbReference>
<dbReference type="Pfam" id="PF01590">
    <property type="entry name" value="GAF"/>
    <property type="match status" value="1"/>
</dbReference>
<sequence>MRSTGEDLARESLFDASLKLAATLDVSEILSEFVKTACRFSEASFGALCVVNPRGDTVAFVEENVPDWAREQLLDPQVQTSMLEGLPASHPLVENHPEPNRPFSLRNNSEHGIDNYIGLPLTVRNRIFGWLYVFNRSKGFSDNHSELLSALSSAAAVAVENARLYGEARTREHWIRASQDLTTMLLSGASEEEALAATAYSIRDVADAEAALIILPSVGDTWACEFVDGDSASHLLGTVFPSNGRAMTVARTGQGVVIDSLAQTLHLKVPALKSYGPALYVPMRSRGESTGVILVLRSRDAREFTHSDLAIAQSVAAHAALALELADAKHKAAVATLQAEREQIGRDLHDLAIQQLFATGMQLSSLKDAFVAATKQLEETDLLQVAGIDEKNLMHQLESALASIGDSAQQIRAIVSSLRKEKNLPYSDSSLLTRLQHEASLGRSSLGFAPTFIVELDKHVLDVLEEGYEANSDAIDELLPQSVAEHLIAVIRESLSNISKHAHATLVKVHLEIKADEKQVTLTVTDNGVGLPERPTRNSGLANMRSRALNVDGSFDAAAQAEGGTKLVWSAPL</sequence>
<organism evidence="5 6">
    <name type="scientific">Boudabousia marimammalium</name>
    <dbReference type="NCBI Taxonomy" id="156892"/>
    <lineage>
        <taxon>Bacteria</taxon>
        <taxon>Bacillati</taxon>
        <taxon>Actinomycetota</taxon>
        <taxon>Actinomycetes</taxon>
        <taxon>Actinomycetales</taxon>
        <taxon>Actinomycetaceae</taxon>
        <taxon>Boudabousia</taxon>
    </lineage>
</organism>
<evidence type="ECO:0000256" key="1">
    <source>
        <dbReference type="ARBA" id="ARBA00022679"/>
    </source>
</evidence>
<dbReference type="InterPro" id="IPR003018">
    <property type="entry name" value="GAF"/>
</dbReference>
<dbReference type="Pfam" id="PF02518">
    <property type="entry name" value="HATPase_c"/>
    <property type="match status" value="1"/>
</dbReference>
<dbReference type="SUPFAM" id="SSF55781">
    <property type="entry name" value="GAF domain-like"/>
    <property type="match status" value="2"/>
</dbReference>
<evidence type="ECO:0000259" key="4">
    <source>
        <dbReference type="SMART" id="SM00065"/>
    </source>
</evidence>
<reference evidence="6" key="1">
    <citation type="submission" date="2016-11" db="EMBL/GenBank/DDBJ databases">
        <title>Actinomyces gypaetusis sp. nov. isolated from Gypaetus barbatus in Qinghai Tibet Plateau China.</title>
        <authorList>
            <person name="Meng X."/>
        </authorList>
    </citation>
    <scope>NUCLEOTIDE SEQUENCE [LARGE SCALE GENOMIC DNA]</scope>
    <source>
        <strain evidence="6">DSM 15383</strain>
    </source>
</reference>
<evidence type="ECO:0000313" key="5">
    <source>
        <dbReference type="EMBL" id="OKL50085.1"/>
    </source>
</evidence>
<comment type="caution">
    <text evidence="5">The sequence shown here is derived from an EMBL/GenBank/DDBJ whole genome shotgun (WGS) entry which is preliminary data.</text>
</comment>
<keyword evidence="3" id="KW-0902">Two-component regulatory system</keyword>
<dbReference type="SUPFAM" id="SSF55874">
    <property type="entry name" value="ATPase domain of HSP90 chaperone/DNA topoisomerase II/histidine kinase"/>
    <property type="match status" value="1"/>
</dbReference>
<evidence type="ECO:0000256" key="3">
    <source>
        <dbReference type="ARBA" id="ARBA00023012"/>
    </source>
</evidence>
<dbReference type="GO" id="GO:0046983">
    <property type="term" value="F:protein dimerization activity"/>
    <property type="evidence" value="ECO:0007669"/>
    <property type="project" value="InterPro"/>
</dbReference>
<dbReference type="InterPro" id="IPR029016">
    <property type="entry name" value="GAF-like_dom_sf"/>
</dbReference>
<keyword evidence="2" id="KW-0418">Kinase</keyword>
<keyword evidence="1" id="KW-0808">Transferase</keyword>
<dbReference type="InterPro" id="IPR036890">
    <property type="entry name" value="HATPase_C_sf"/>
</dbReference>
<dbReference type="GO" id="GO:0000155">
    <property type="term" value="F:phosphorelay sensor kinase activity"/>
    <property type="evidence" value="ECO:0007669"/>
    <property type="project" value="InterPro"/>
</dbReference>